<dbReference type="Proteomes" id="UP000740883">
    <property type="component" value="Unassembled WGS sequence"/>
</dbReference>
<keyword evidence="3" id="KW-1185">Reference proteome</keyword>
<sequence>MFDAEYFKTLVNETTDLISSKEDVPKEDRAELEARIDSNKMALKLLAEDIEDEETRNKIKDRINNMYQTFEEIEIKIHSRKSADNKHERIEEDILKYSHTLKDKALRLFDGLEFDKKVLGEVSDRMSKNLAGTSENIKKINEDLVSFSCFSLFILAIIIFLCMYIIIRFM</sequence>
<dbReference type="EMBL" id="SBJO01000004">
    <property type="protein sequence ID" value="KAF9764940.1"/>
    <property type="molecule type" value="Genomic_DNA"/>
</dbReference>
<evidence type="ECO:0000313" key="3">
    <source>
        <dbReference type="Proteomes" id="UP000740883"/>
    </source>
</evidence>
<keyword evidence="1" id="KW-1133">Transmembrane helix</keyword>
<feature type="transmembrane region" description="Helical" evidence="1">
    <location>
        <begin position="144"/>
        <end position="167"/>
    </location>
</feature>
<dbReference type="OrthoDB" id="2189693at2759"/>
<comment type="caution">
    <text evidence="2">The sequence shown here is derived from an EMBL/GenBank/DDBJ whole genome shotgun (WGS) entry which is preliminary data.</text>
</comment>
<keyword evidence="1" id="KW-0812">Transmembrane</keyword>
<accession>A0A9P6L0B3</accession>
<name>A0A9P6L0B3_9MICR</name>
<organism evidence="2 3">
    <name type="scientific">Nosema granulosis</name>
    <dbReference type="NCBI Taxonomy" id="83296"/>
    <lineage>
        <taxon>Eukaryota</taxon>
        <taxon>Fungi</taxon>
        <taxon>Fungi incertae sedis</taxon>
        <taxon>Microsporidia</taxon>
        <taxon>Nosematidae</taxon>
        <taxon>Nosema</taxon>
    </lineage>
</organism>
<keyword evidence="1" id="KW-0472">Membrane</keyword>
<reference evidence="2 3" key="1">
    <citation type="journal article" date="2020" name="Genome Biol. Evol.">
        <title>Comparative genomics of strictly vertically transmitted, feminizing microsporidia endosymbionts of amphipod crustaceans.</title>
        <authorList>
            <person name="Cormier A."/>
            <person name="Chebbi M.A."/>
            <person name="Giraud I."/>
            <person name="Wattier R."/>
            <person name="Teixeira M."/>
            <person name="Gilbert C."/>
            <person name="Rigaud T."/>
            <person name="Cordaux R."/>
        </authorList>
    </citation>
    <scope>NUCLEOTIDE SEQUENCE [LARGE SCALE GENOMIC DNA]</scope>
    <source>
        <strain evidence="2 3">Ou3-Ou53</strain>
    </source>
</reference>
<dbReference type="AlphaFoldDB" id="A0A9P6L0B3"/>
<gene>
    <name evidence="2" type="ORF">NGRA_0126</name>
</gene>
<protein>
    <submittedName>
        <fullName evidence="2">Uncharacterized protein</fullName>
    </submittedName>
</protein>
<proteinExistence type="predicted"/>
<evidence type="ECO:0000313" key="2">
    <source>
        <dbReference type="EMBL" id="KAF9764940.1"/>
    </source>
</evidence>
<evidence type="ECO:0000256" key="1">
    <source>
        <dbReference type="SAM" id="Phobius"/>
    </source>
</evidence>